<dbReference type="AlphaFoldDB" id="I0R3Z2"/>
<accession>I0R3Z2</accession>
<comment type="caution">
    <text evidence="2">The sequence shown here is derived from an EMBL/GenBank/DDBJ whole genome shotgun (WGS) entry which is preliminary data.</text>
</comment>
<keyword evidence="3" id="KW-1185">Reference proteome</keyword>
<dbReference type="PANTHER" id="PTHR35145">
    <property type="entry name" value="CYTOPLASMIC PROTEIN-RELATED"/>
    <property type="match status" value="1"/>
</dbReference>
<proteinExistence type="predicted"/>
<dbReference type="PATRIC" id="fig|1095750.3.peg.2790"/>
<dbReference type="SUPFAM" id="SSF142906">
    <property type="entry name" value="YjbR-like"/>
    <property type="match status" value="1"/>
</dbReference>
<evidence type="ECO:0000313" key="3">
    <source>
        <dbReference type="Proteomes" id="UP000005039"/>
    </source>
</evidence>
<name>I0R3Z2_9FIRM</name>
<feature type="compositionally biased region" description="Basic and acidic residues" evidence="1">
    <location>
        <begin position="211"/>
        <end position="220"/>
    </location>
</feature>
<evidence type="ECO:0000313" key="2">
    <source>
        <dbReference type="EMBL" id="EIC94400.1"/>
    </source>
</evidence>
<feature type="region of interest" description="Disordered" evidence="1">
    <location>
        <begin position="200"/>
        <end position="220"/>
    </location>
</feature>
<dbReference type="RefSeq" id="WP_008755225.1">
    <property type="nucleotide sequence ID" value="NZ_AJGH01000140.1"/>
</dbReference>
<reference evidence="2 3" key="1">
    <citation type="submission" date="2012-03" db="EMBL/GenBank/DDBJ databases">
        <authorList>
            <person name="Durkin A.S."/>
            <person name="McCorrison J."/>
            <person name="Torralba M."/>
            <person name="Gillis M."/>
            <person name="Methe B."/>
            <person name="Sutton G."/>
            <person name="Nelson K.E."/>
        </authorList>
    </citation>
    <scope>NUCLEOTIDE SEQUENCE [LARGE SCALE GENOMIC DNA]</scope>
    <source>
        <strain evidence="2 3">F0468</strain>
    </source>
</reference>
<dbReference type="Proteomes" id="UP000005039">
    <property type="component" value="Unassembled WGS sequence"/>
</dbReference>
<dbReference type="InterPro" id="IPR007351">
    <property type="entry name" value="YjbR"/>
</dbReference>
<dbReference type="EMBL" id="AJGH01000140">
    <property type="protein sequence ID" value="EIC94400.1"/>
    <property type="molecule type" value="Genomic_DNA"/>
</dbReference>
<protein>
    <submittedName>
        <fullName evidence="2">PF04237 family protein</fullName>
    </submittedName>
</protein>
<sequence length="220" mass="24770">MTKKKALMSQILADIKPYITKKFMAVLYIKEQGIQAICQIILPRYKNVQLVQGLTNNKPDFRIQVKGLFGTEEKMFEVVGGDKKSSATKKKSDLSWIDRLEEIDAVLRHNDNNKWYGVVLEVSADKLGLPEAGIIDVLNVKSDPLLIGFLCRQGGFFPAYHMNKEKWISIQLCKPELDNAIKDLLSLSHELTAPKKCFRRSPINNSGDSASGKEKETDEG</sequence>
<dbReference type="eggNOG" id="COG2315">
    <property type="taxonomic scope" value="Bacteria"/>
</dbReference>
<dbReference type="Gene3D" id="3.90.1150.30">
    <property type="match status" value="1"/>
</dbReference>
<organism evidence="2 3">
    <name type="scientific">Lachnoanaerobaculum saburreum F0468</name>
    <dbReference type="NCBI Taxonomy" id="1095750"/>
    <lineage>
        <taxon>Bacteria</taxon>
        <taxon>Bacillati</taxon>
        <taxon>Bacillota</taxon>
        <taxon>Clostridia</taxon>
        <taxon>Lachnospirales</taxon>
        <taxon>Lachnospiraceae</taxon>
        <taxon>Lachnoanaerobaculum</taxon>
    </lineage>
</organism>
<dbReference type="InterPro" id="IPR038056">
    <property type="entry name" value="YjbR-like_sf"/>
</dbReference>
<dbReference type="PANTHER" id="PTHR35145:SF1">
    <property type="entry name" value="CYTOPLASMIC PROTEIN"/>
    <property type="match status" value="1"/>
</dbReference>
<evidence type="ECO:0000256" key="1">
    <source>
        <dbReference type="SAM" id="MobiDB-lite"/>
    </source>
</evidence>
<gene>
    <name evidence="2" type="ORF">HMPREF9970_0736</name>
</gene>